<evidence type="ECO:0008006" key="3">
    <source>
        <dbReference type="Google" id="ProtNLM"/>
    </source>
</evidence>
<dbReference type="PhylomeDB" id="B3S8L0"/>
<evidence type="ECO:0000313" key="1">
    <source>
        <dbReference type="EMBL" id="EDV20973.1"/>
    </source>
</evidence>
<dbReference type="AlphaFoldDB" id="B3S8L0"/>
<proteinExistence type="predicted"/>
<protein>
    <recommendedName>
        <fullName evidence="3">LRRNT domain-containing protein</fullName>
    </recommendedName>
</protein>
<evidence type="ECO:0000313" key="2">
    <source>
        <dbReference type="Proteomes" id="UP000009022"/>
    </source>
</evidence>
<dbReference type="CTD" id="6757829"/>
<dbReference type="InterPro" id="IPR032675">
    <property type="entry name" value="LRR_dom_sf"/>
</dbReference>
<dbReference type="GeneID" id="6757829"/>
<dbReference type="Gene3D" id="3.80.10.10">
    <property type="entry name" value="Ribonuclease Inhibitor"/>
    <property type="match status" value="1"/>
</dbReference>
<gene>
    <name evidence="1" type="ORF">TRIADDRAFT_60576</name>
</gene>
<dbReference type="InParanoid" id="B3S8L0"/>
<organism evidence="1 2">
    <name type="scientific">Trichoplax adhaerens</name>
    <name type="common">Trichoplax reptans</name>
    <dbReference type="NCBI Taxonomy" id="10228"/>
    <lineage>
        <taxon>Eukaryota</taxon>
        <taxon>Metazoa</taxon>
        <taxon>Placozoa</taxon>
        <taxon>Uniplacotomia</taxon>
        <taxon>Trichoplacea</taxon>
        <taxon>Trichoplacidae</taxon>
        <taxon>Trichoplax</taxon>
    </lineage>
</organism>
<reference evidence="1 2" key="1">
    <citation type="journal article" date="2008" name="Nature">
        <title>The Trichoplax genome and the nature of placozoans.</title>
        <authorList>
            <person name="Srivastava M."/>
            <person name="Begovic E."/>
            <person name="Chapman J."/>
            <person name="Putnam N.H."/>
            <person name="Hellsten U."/>
            <person name="Kawashima T."/>
            <person name="Kuo A."/>
            <person name="Mitros T."/>
            <person name="Salamov A."/>
            <person name="Carpenter M.L."/>
            <person name="Signorovitch A.Y."/>
            <person name="Moreno M.A."/>
            <person name="Kamm K."/>
            <person name="Grimwood J."/>
            <person name="Schmutz J."/>
            <person name="Shapiro H."/>
            <person name="Grigoriev I.V."/>
            <person name="Buss L.W."/>
            <person name="Schierwater B."/>
            <person name="Dellaporta S.L."/>
            <person name="Rokhsar D.S."/>
        </authorList>
    </citation>
    <scope>NUCLEOTIDE SEQUENCE [LARGE SCALE GENOMIC DNA]</scope>
    <source>
        <strain evidence="1 2">Grell-BS-1999</strain>
    </source>
</reference>
<sequence>MRILDESYFSASHTEISCTPQGIITLSDKMQRNSVSNICQFVIILAFFTFVKSEDNVICSEYCQCAKIRIVCDDRRMTQVPHQNASVKGISSLTIKNGNIKVLKSYSFSKFPDLTKLTVSFDQISYIEPYVFCNFSKLETL</sequence>
<dbReference type="KEGG" id="tad:TRIADDRAFT_60576"/>
<name>B3S8L0_TRIAD</name>
<accession>B3S8L0</accession>
<dbReference type="RefSeq" id="XP_002116617.1">
    <property type="nucleotide sequence ID" value="XM_002116581.1"/>
</dbReference>
<dbReference type="HOGENOM" id="CLU_1827788_0_0_1"/>
<dbReference type="Proteomes" id="UP000009022">
    <property type="component" value="Unassembled WGS sequence"/>
</dbReference>
<dbReference type="SUPFAM" id="SSF52058">
    <property type="entry name" value="L domain-like"/>
    <property type="match status" value="1"/>
</dbReference>
<dbReference type="EMBL" id="DS985256">
    <property type="protein sequence ID" value="EDV20973.1"/>
    <property type="molecule type" value="Genomic_DNA"/>
</dbReference>
<keyword evidence="2" id="KW-1185">Reference proteome</keyword>